<organism evidence="1">
    <name type="scientific">Cladocopium goreaui</name>
    <dbReference type="NCBI Taxonomy" id="2562237"/>
    <lineage>
        <taxon>Eukaryota</taxon>
        <taxon>Sar</taxon>
        <taxon>Alveolata</taxon>
        <taxon>Dinophyceae</taxon>
        <taxon>Suessiales</taxon>
        <taxon>Symbiodiniaceae</taxon>
        <taxon>Cladocopium</taxon>
    </lineage>
</organism>
<comment type="caution">
    <text evidence="1">The sequence shown here is derived from an EMBL/GenBank/DDBJ whole genome shotgun (WGS) entry which is preliminary data.</text>
</comment>
<evidence type="ECO:0000313" key="3">
    <source>
        <dbReference type="Proteomes" id="UP001152797"/>
    </source>
</evidence>
<dbReference type="AlphaFoldDB" id="A0A9P1FX14"/>
<reference evidence="1" key="1">
    <citation type="submission" date="2022-10" db="EMBL/GenBank/DDBJ databases">
        <authorList>
            <person name="Chen Y."/>
            <person name="Dougan E. K."/>
            <person name="Chan C."/>
            <person name="Rhodes N."/>
            <person name="Thang M."/>
        </authorList>
    </citation>
    <scope>NUCLEOTIDE SEQUENCE</scope>
</reference>
<evidence type="ECO:0000313" key="1">
    <source>
        <dbReference type="EMBL" id="CAI3992779.1"/>
    </source>
</evidence>
<evidence type="ECO:0000313" key="2">
    <source>
        <dbReference type="EMBL" id="CAL1146154.1"/>
    </source>
</evidence>
<protein>
    <submittedName>
        <fullName evidence="1">Uncharacterized protein</fullName>
    </submittedName>
</protein>
<gene>
    <name evidence="1" type="ORF">C1SCF055_LOCUS19575</name>
</gene>
<keyword evidence="3" id="KW-1185">Reference proteome</keyword>
<accession>A0A9P1FX14</accession>
<dbReference type="EMBL" id="CAMXCT030001757">
    <property type="protein sequence ID" value="CAL4780091.1"/>
    <property type="molecule type" value="Genomic_DNA"/>
</dbReference>
<dbReference type="EMBL" id="CAMXCT020001757">
    <property type="protein sequence ID" value="CAL1146154.1"/>
    <property type="molecule type" value="Genomic_DNA"/>
</dbReference>
<dbReference type="EMBL" id="CAMXCT010001757">
    <property type="protein sequence ID" value="CAI3992779.1"/>
    <property type="molecule type" value="Genomic_DNA"/>
</dbReference>
<proteinExistence type="predicted"/>
<sequence length="336" mass="38487">MTGFSENEGEHSTAETRFNEKYTTNLANVHYLDCYLDSGSFLVHQRLVAQKIKVIDLETRPDLAGRVAILQQSLPHPYTQDIIEANSLAQEAVKHAEVGGPNCHELREERVTIMNGMEKRDKWNIRGGQDEEWCGQTIFYKKRSEIKNEAVKDKFIQPGKLASQGGFITFFCDARMETQEKAYSISIVNWKSFRIKQCTINTLSAECQAMLHGVGALHWLRFLIQEVEVHDKRITLANWENALSQVPCHCRHRFQIALRHYDTVSKCCNTGSRIEDKRTATDLTILKRDFPKTQGQVRWIEGSRMISDSLTKKVGSFFLRNVMVSGKWSLSDKGVQ</sequence>
<reference evidence="2" key="2">
    <citation type="submission" date="2024-04" db="EMBL/GenBank/DDBJ databases">
        <authorList>
            <person name="Chen Y."/>
            <person name="Shah S."/>
            <person name="Dougan E. K."/>
            <person name="Thang M."/>
            <person name="Chan C."/>
        </authorList>
    </citation>
    <scope>NUCLEOTIDE SEQUENCE [LARGE SCALE GENOMIC DNA]</scope>
</reference>
<name>A0A9P1FX14_9DINO</name>
<dbReference type="OrthoDB" id="406910at2759"/>
<dbReference type="Proteomes" id="UP001152797">
    <property type="component" value="Unassembled WGS sequence"/>
</dbReference>